<dbReference type="GO" id="GO:0005506">
    <property type="term" value="F:iron ion binding"/>
    <property type="evidence" value="ECO:0007669"/>
    <property type="project" value="InterPro"/>
</dbReference>
<dbReference type="PIRSF" id="PIRSF000025">
    <property type="entry name" value="Cytc_Bsub_c550"/>
    <property type="match status" value="1"/>
</dbReference>
<accession>A0A2V5JWZ6</accession>
<organism evidence="9 10">
    <name type="scientific">Paenibacillus flagellatus</name>
    <dbReference type="NCBI Taxonomy" id="2211139"/>
    <lineage>
        <taxon>Bacteria</taxon>
        <taxon>Bacillati</taxon>
        <taxon>Bacillota</taxon>
        <taxon>Bacilli</taxon>
        <taxon>Bacillales</taxon>
        <taxon>Paenibacillaceae</taxon>
        <taxon>Paenibacillus</taxon>
    </lineage>
</organism>
<protein>
    <submittedName>
        <fullName evidence="9">Cytochrome c-551</fullName>
    </submittedName>
</protein>
<proteinExistence type="predicted"/>
<dbReference type="SUPFAM" id="SSF46626">
    <property type="entry name" value="Cytochrome c"/>
    <property type="match status" value="1"/>
</dbReference>
<evidence type="ECO:0000256" key="5">
    <source>
        <dbReference type="ARBA" id="ARBA00023004"/>
    </source>
</evidence>
<dbReference type="GO" id="GO:0020037">
    <property type="term" value="F:heme binding"/>
    <property type="evidence" value="ECO:0007669"/>
    <property type="project" value="InterPro"/>
</dbReference>
<evidence type="ECO:0000259" key="8">
    <source>
        <dbReference type="PROSITE" id="PS51007"/>
    </source>
</evidence>
<name>A0A2V5JWZ6_9BACL</name>
<comment type="caution">
    <text evidence="9">The sequence shown here is derived from an EMBL/GenBank/DDBJ whole genome shotgun (WGS) entry which is preliminary data.</text>
</comment>
<reference evidence="9 10" key="1">
    <citation type="submission" date="2018-05" db="EMBL/GenBank/DDBJ databases">
        <title>Paenibacillus flagellatus sp. nov., isolated from selenium mineral soil.</title>
        <authorList>
            <person name="Dai X."/>
        </authorList>
    </citation>
    <scope>NUCLEOTIDE SEQUENCE [LARGE SCALE GENOMIC DNA]</scope>
    <source>
        <strain evidence="9 10">DXL2</strain>
    </source>
</reference>
<keyword evidence="10" id="KW-1185">Reference proteome</keyword>
<dbReference type="PANTHER" id="PTHR37823">
    <property type="entry name" value="CYTOCHROME C-553-LIKE"/>
    <property type="match status" value="1"/>
</dbReference>
<sequence length="111" mass="10953">MIGALLAGCGSASKDNAGAGAGAGTGTDAGNTTTVAADAEKLYKKSCVSCHGDQLEGRIGPSTNLTKVGGKLSRDQIATQIANGGNGMPGFKGKLNEAEIGSLSDWLAAKK</sequence>
<evidence type="ECO:0000256" key="7">
    <source>
        <dbReference type="PIRSR" id="PIRSR000025-2"/>
    </source>
</evidence>
<keyword evidence="2 6" id="KW-0349">Heme</keyword>
<evidence type="ECO:0000256" key="3">
    <source>
        <dbReference type="ARBA" id="ARBA00022723"/>
    </source>
</evidence>
<feature type="domain" description="Cytochrome c" evidence="8">
    <location>
        <begin position="34"/>
        <end position="111"/>
    </location>
</feature>
<evidence type="ECO:0000256" key="6">
    <source>
        <dbReference type="PIRSR" id="PIRSR000025-1"/>
    </source>
</evidence>
<feature type="binding site" description="axial binding residue" evidence="7">
    <location>
        <position position="88"/>
    </location>
    <ligand>
        <name>heme c</name>
        <dbReference type="ChEBI" id="CHEBI:61717"/>
    </ligand>
    <ligandPart>
        <name>Fe</name>
        <dbReference type="ChEBI" id="CHEBI:18248"/>
    </ligandPart>
</feature>
<feature type="binding site" description="covalent" evidence="6">
    <location>
        <position position="50"/>
    </location>
    <ligand>
        <name>heme c</name>
        <dbReference type="ChEBI" id="CHEBI:61717"/>
    </ligand>
</feature>
<dbReference type="GO" id="GO:0016020">
    <property type="term" value="C:membrane"/>
    <property type="evidence" value="ECO:0007669"/>
    <property type="project" value="InterPro"/>
</dbReference>
<comment type="PTM">
    <text evidence="6">Binds 1 heme c group covalently per subunit.</text>
</comment>
<dbReference type="Proteomes" id="UP000247476">
    <property type="component" value="Unassembled WGS sequence"/>
</dbReference>
<feature type="binding site" description="axial binding residue" evidence="7">
    <location>
        <position position="51"/>
    </location>
    <ligand>
        <name>heme c</name>
        <dbReference type="ChEBI" id="CHEBI:61717"/>
    </ligand>
    <ligandPart>
        <name>Fe</name>
        <dbReference type="ChEBI" id="CHEBI:18248"/>
    </ligandPart>
</feature>
<dbReference type="PANTHER" id="PTHR37823:SF2">
    <property type="entry name" value="CYTOCHROME C-550"/>
    <property type="match status" value="1"/>
</dbReference>
<dbReference type="Gene3D" id="1.10.760.10">
    <property type="entry name" value="Cytochrome c-like domain"/>
    <property type="match status" value="1"/>
</dbReference>
<gene>
    <name evidence="9" type="ORF">DLM86_28450</name>
</gene>
<evidence type="ECO:0000313" key="9">
    <source>
        <dbReference type="EMBL" id="PYI50742.1"/>
    </source>
</evidence>
<dbReference type="AlphaFoldDB" id="A0A2V5JWZ6"/>
<evidence type="ECO:0000313" key="10">
    <source>
        <dbReference type="Proteomes" id="UP000247476"/>
    </source>
</evidence>
<dbReference type="InterPro" id="IPR009056">
    <property type="entry name" value="Cyt_c-like_dom"/>
</dbReference>
<keyword evidence="4" id="KW-0249">Electron transport</keyword>
<feature type="binding site" description="covalent" evidence="6">
    <location>
        <position position="47"/>
    </location>
    <ligand>
        <name>heme c</name>
        <dbReference type="ChEBI" id="CHEBI:61717"/>
    </ligand>
</feature>
<dbReference type="InterPro" id="IPR036909">
    <property type="entry name" value="Cyt_c-like_dom_sf"/>
</dbReference>
<dbReference type="EMBL" id="QJVJ01000017">
    <property type="protein sequence ID" value="PYI50742.1"/>
    <property type="molecule type" value="Genomic_DNA"/>
</dbReference>
<dbReference type="GO" id="GO:0009055">
    <property type="term" value="F:electron transfer activity"/>
    <property type="evidence" value="ECO:0007669"/>
    <property type="project" value="InterPro"/>
</dbReference>
<dbReference type="InterPro" id="IPR012218">
    <property type="entry name" value="Cyt_c_BACSU-c550-type"/>
</dbReference>
<keyword evidence="5 7" id="KW-0408">Iron</keyword>
<dbReference type="OrthoDB" id="7933886at2"/>
<keyword evidence="3 7" id="KW-0479">Metal-binding</keyword>
<evidence type="ECO:0000256" key="4">
    <source>
        <dbReference type="ARBA" id="ARBA00022982"/>
    </source>
</evidence>
<dbReference type="InterPro" id="IPR051811">
    <property type="entry name" value="Cytochrome_c550/c551-like"/>
</dbReference>
<dbReference type="PROSITE" id="PS51007">
    <property type="entry name" value="CYTC"/>
    <property type="match status" value="1"/>
</dbReference>
<evidence type="ECO:0000256" key="2">
    <source>
        <dbReference type="ARBA" id="ARBA00022617"/>
    </source>
</evidence>
<evidence type="ECO:0000256" key="1">
    <source>
        <dbReference type="ARBA" id="ARBA00022448"/>
    </source>
</evidence>
<keyword evidence="1" id="KW-0813">Transport</keyword>
<dbReference type="Pfam" id="PF13442">
    <property type="entry name" value="Cytochrome_CBB3"/>
    <property type="match status" value="1"/>
</dbReference>